<accession>A0ABT5LBB6</accession>
<reference evidence="1 2" key="1">
    <citation type="submission" date="2023-02" db="EMBL/GenBank/DDBJ databases">
        <title>Entomopathogenic bacteria.</title>
        <authorList>
            <person name="Machado R.A."/>
        </authorList>
    </citation>
    <scope>NUCLEOTIDE SEQUENCE [LARGE SCALE GENOMIC DNA]</scope>
    <source>
        <strain evidence="1 2">XENO-10</strain>
    </source>
</reference>
<evidence type="ECO:0000313" key="2">
    <source>
        <dbReference type="Proteomes" id="UP001217178"/>
    </source>
</evidence>
<organism evidence="1 2">
    <name type="scientific">Xenorhabdus yunnanensis</name>
    <dbReference type="NCBI Taxonomy" id="3025878"/>
    <lineage>
        <taxon>Bacteria</taxon>
        <taxon>Pseudomonadati</taxon>
        <taxon>Pseudomonadota</taxon>
        <taxon>Gammaproteobacteria</taxon>
        <taxon>Enterobacterales</taxon>
        <taxon>Morganellaceae</taxon>
        <taxon>Xenorhabdus</taxon>
    </lineage>
</organism>
<evidence type="ECO:0000313" key="1">
    <source>
        <dbReference type="EMBL" id="MDC9588353.1"/>
    </source>
</evidence>
<dbReference type="EMBL" id="JAQRFI010000004">
    <property type="protein sequence ID" value="MDC9588353.1"/>
    <property type="molecule type" value="Genomic_DNA"/>
</dbReference>
<protein>
    <submittedName>
        <fullName evidence="1">Uncharacterized protein</fullName>
    </submittedName>
</protein>
<comment type="caution">
    <text evidence="1">The sequence shown here is derived from an EMBL/GenBank/DDBJ whole genome shotgun (WGS) entry which is preliminary data.</text>
</comment>
<gene>
    <name evidence="1" type="ORF">PSI23_03230</name>
</gene>
<sequence>MTKKIVAAFIVIIIAISIFAYNKIIIFTVQPIGALPDGATIVMWKKDNMRFFESPDGMCLQRTGGVSLLCRATALGSGIDKDKIIFRLPYIEYAYLQSTNGERFDR</sequence>
<keyword evidence="2" id="KW-1185">Reference proteome</keyword>
<dbReference type="Proteomes" id="UP001217178">
    <property type="component" value="Unassembled WGS sequence"/>
</dbReference>
<dbReference type="RefSeq" id="WP_273553725.1">
    <property type="nucleotide sequence ID" value="NZ_JAQRFI010000004.1"/>
</dbReference>
<proteinExistence type="predicted"/>
<name>A0ABT5LBB6_9GAMM</name>